<comment type="subcellular location">
    <subcellularLocation>
        <location evidence="2">Nucleus</location>
    </subcellularLocation>
</comment>
<evidence type="ECO:0000256" key="2">
    <source>
        <dbReference type="ARBA" id="ARBA00004123"/>
    </source>
</evidence>
<evidence type="ECO:0000256" key="15">
    <source>
        <dbReference type="ARBA" id="ARBA00023242"/>
    </source>
</evidence>
<evidence type="ECO:0000256" key="7">
    <source>
        <dbReference type="ARBA" id="ARBA00022679"/>
    </source>
</evidence>
<dbReference type="InterPro" id="IPR013083">
    <property type="entry name" value="Znf_RING/FYVE/PHD"/>
</dbReference>
<dbReference type="GO" id="GO:0061630">
    <property type="term" value="F:ubiquitin protein ligase activity"/>
    <property type="evidence" value="ECO:0007669"/>
    <property type="project" value="UniProtKB-EC"/>
</dbReference>
<comment type="caution">
    <text evidence="24">The sequence shown here is derived from an EMBL/GenBank/DDBJ whole genome shotgun (WGS) entry which is preliminary data.</text>
</comment>
<evidence type="ECO:0000256" key="10">
    <source>
        <dbReference type="ARBA" id="ARBA00022771"/>
    </source>
</evidence>
<dbReference type="InParanoid" id="A0A1C7NA55"/>
<evidence type="ECO:0000259" key="23">
    <source>
        <dbReference type="PROSITE" id="PS51908"/>
    </source>
</evidence>
<dbReference type="Pfam" id="PF13923">
    <property type="entry name" value="zf-C3HC4_2"/>
    <property type="match status" value="1"/>
</dbReference>
<dbReference type="OrthoDB" id="9049620at2759"/>
<name>A0A1C7NA55_9FUNG</name>
<dbReference type="GO" id="GO:0005634">
    <property type="term" value="C:nucleus"/>
    <property type="evidence" value="ECO:0007669"/>
    <property type="project" value="UniProtKB-SubCell"/>
</dbReference>
<organism evidence="24 25">
    <name type="scientific">Choanephora cucurbitarum</name>
    <dbReference type="NCBI Taxonomy" id="101091"/>
    <lineage>
        <taxon>Eukaryota</taxon>
        <taxon>Fungi</taxon>
        <taxon>Fungi incertae sedis</taxon>
        <taxon>Mucoromycota</taxon>
        <taxon>Mucoromycotina</taxon>
        <taxon>Mucoromycetes</taxon>
        <taxon>Mucorales</taxon>
        <taxon>Mucorineae</taxon>
        <taxon>Choanephoraceae</taxon>
        <taxon>Choanephoroideae</taxon>
        <taxon>Choanephora</taxon>
    </lineage>
</organism>
<comment type="catalytic activity">
    <reaction evidence="1">
        <text>S-ubiquitinyl-[E2 ubiquitin-conjugating enzyme]-L-cysteine + [acceptor protein]-L-lysine = [E2 ubiquitin-conjugating enzyme]-L-cysteine + N(6)-ubiquitinyl-[acceptor protein]-L-lysine.</text>
        <dbReference type="EC" id="2.3.2.27"/>
    </reaction>
</comment>
<evidence type="ECO:0000259" key="22">
    <source>
        <dbReference type="PROSITE" id="PS50089"/>
    </source>
</evidence>
<accession>A0A1C7NA55</accession>
<dbReference type="Gene3D" id="3.30.160.60">
    <property type="entry name" value="Classic Zinc Finger"/>
    <property type="match status" value="1"/>
</dbReference>
<keyword evidence="13" id="KW-0238">DNA-binding</keyword>
<evidence type="ECO:0000256" key="9">
    <source>
        <dbReference type="ARBA" id="ARBA00022763"/>
    </source>
</evidence>
<evidence type="ECO:0000256" key="18">
    <source>
        <dbReference type="ARBA" id="ARBA00082369"/>
    </source>
</evidence>
<dbReference type="InterPro" id="IPR003613">
    <property type="entry name" value="Ubox_domain"/>
</dbReference>
<dbReference type="SUPFAM" id="SSF57850">
    <property type="entry name" value="RING/U-box"/>
    <property type="match status" value="1"/>
</dbReference>
<sequence length="330" mass="38052">MSLVDTGFDDPTDFNTTQLQVLDEHLRCPICKELFNTTMMLSTCSHSFCALCIRRSLSAEQKCPKCRKEAVEKSLIHNYDLDNVVQSWKDTRPTSVHDISQPVSIPTHDDDIFQPLSTTRRSTRIHSQTKPNYATTYPDHRSSNTVQPMSSSVHHPTQATSENMVECPICQQSMQQAVVNIHLDRCLKGDRSIPVVHQTTSQQPTVMTLPITKSKPSAVYLGQRPIQQVFGVKKDKEIKSLLKSYHLPDHGDRKQMIWRYTEYVTMWNANNDSESPVSAHVLIQRLQKMENSMLAEKNNQLKRKTEDTDTHRDHYKDDYSRLIDEVKRRK</sequence>
<evidence type="ECO:0000256" key="11">
    <source>
        <dbReference type="ARBA" id="ARBA00022786"/>
    </source>
</evidence>
<feature type="region of interest" description="Disordered" evidence="21">
    <location>
        <begin position="93"/>
        <end position="155"/>
    </location>
</feature>
<feature type="compositionally biased region" description="Polar residues" evidence="21">
    <location>
        <begin position="115"/>
        <end position="135"/>
    </location>
</feature>
<evidence type="ECO:0000256" key="17">
    <source>
        <dbReference type="ARBA" id="ARBA00074353"/>
    </source>
</evidence>
<dbReference type="FunCoup" id="A0A1C7NA55">
    <property type="interactions" value="173"/>
</dbReference>
<feature type="domain" description="UBZ4-type" evidence="23">
    <location>
        <begin position="164"/>
        <end position="191"/>
    </location>
</feature>
<dbReference type="GO" id="GO:0006301">
    <property type="term" value="P:DNA damage tolerance"/>
    <property type="evidence" value="ECO:0007669"/>
    <property type="project" value="InterPro"/>
</dbReference>
<gene>
    <name evidence="24" type="primary">rad18</name>
    <name evidence="24" type="ORF">A0J61_05969</name>
</gene>
<evidence type="ECO:0000313" key="25">
    <source>
        <dbReference type="Proteomes" id="UP000093000"/>
    </source>
</evidence>
<evidence type="ECO:0000256" key="14">
    <source>
        <dbReference type="ARBA" id="ARBA00023204"/>
    </source>
</evidence>
<keyword evidence="15" id="KW-0539">Nucleus</keyword>
<evidence type="ECO:0000256" key="13">
    <source>
        <dbReference type="ARBA" id="ARBA00023125"/>
    </source>
</evidence>
<dbReference type="InterPro" id="IPR039577">
    <property type="entry name" value="Rad18"/>
</dbReference>
<dbReference type="STRING" id="101091.A0A1C7NA55"/>
<keyword evidence="14 20" id="KW-0234">DNA repair</keyword>
<dbReference type="GO" id="GO:0006513">
    <property type="term" value="P:protein monoubiquitination"/>
    <property type="evidence" value="ECO:0007669"/>
    <property type="project" value="InterPro"/>
</dbReference>
<dbReference type="PROSITE" id="PS50089">
    <property type="entry name" value="ZF_RING_2"/>
    <property type="match status" value="1"/>
</dbReference>
<comment type="similarity">
    <text evidence="4">Belongs to the RAD18 family.</text>
</comment>
<keyword evidence="9 20" id="KW-0227">DNA damage</keyword>
<dbReference type="PROSITE" id="PS00518">
    <property type="entry name" value="ZF_RING_1"/>
    <property type="match status" value="1"/>
</dbReference>
<dbReference type="InterPro" id="IPR001841">
    <property type="entry name" value="Znf_RING"/>
</dbReference>
<evidence type="ECO:0000256" key="21">
    <source>
        <dbReference type="SAM" id="MobiDB-lite"/>
    </source>
</evidence>
<keyword evidence="11" id="KW-0833">Ubl conjugation pathway</keyword>
<dbReference type="PROSITE" id="PS51908">
    <property type="entry name" value="ZF_UBZ4"/>
    <property type="match status" value="1"/>
</dbReference>
<evidence type="ECO:0000256" key="4">
    <source>
        <dbReference type="ARBA" id="ARBA00009506"/>
    </source>
</evidence>
<dbReference type="Gene3D" id="3.30.40.10">
    <property type="entry name" value="Zinc/RING finger domain, C3HC4 (zinc finger)"/>
    <property type="match status" value="1"/>
</dbReference>
<dbReference type="SMART" id="SM00504">
    <property type="entry name" value="Ubox"/>
    <property type="match status" value="1"/>
</dbReference>
<comment type="pathway">
    <text evidence="3">Protein modification; protein ubiquitination.</text>
</comment>
<evidence type="ECO:0000256" key="20">
    <source>
        <dbReference type="PROSITE-ProRule" id="PRU01256"/>
    </source>
</evidence>
<dbReference type="InterPro" id="IPR017907">
    <property type="entry name" value="Znf_RING_CS"/>
</dbReference>
<feature type="compositionally biased region" description="Polar residues" evidence="21">
    <location>
        <begin position="143"/>
        <end position="155"/>
    </location>
</feature>
<dbReference type="GO" id="GO:0003697">
    <property type="term" value="F:single-stranded DNA binding"/>
    <property type="evidence" value="ECO:0007669"/>
    <property type="project" value="InterPro"/>
</dbReference>
<evidence type="ECO:0000256" key="19">
    <source>
        <dbReference type="PROSITE-ProRule" id="PRU00175"/>
    </source>
</evidence>
<dbReference type="SMART" id="SM00184">
    <property type="entry name" value="RING"/>
    <property type="match status" value="1"/>
</dbReference>
<keyword evidence="25" id="KW-1185">Reference proteome</keyword>
<dbReference type="SMART" id="SM00734">
    <property type="entry name" value="ZnF_Rad18"/>
    <property type="match status" value="1"/>
</dbReference>
<dbReference type="GO" id="GO:0008270">
    <property type="term" value="F:zinc ion binding"/>
    <property type="evidence" value="ECO:0007669"/>
    <property type="project" value="UniProtKB-KW"/>
</dbReference>
<dbReference type="AlphaFoldDB" id="A0A1C7NA55"/>
<dbReference type="EMBL" id="LUGH01000340">
    <property type="protein sequence ID" value="OBZ85977.1"/>
    <property type="molecule type" value="Genomic_DNA"/>
</dbReference>
<feature type="compositionally biased region" description="Polar residues" evidence="21">
    <location>
        <begin position="93"/>
        <end position="104"/>
    </location>
</feature>
<dbReference type="GO" id="GO:0097505">
    <property type="term" value="C:Rad6-Rad18 complex"/>
    <property type="evidence" value="ECO:0007669"/>
    <property type="project" value="TreeGrafter"/>
</dbReference>
<protein>
    <recommendedName>
        <fullName evidence="6">Postreplication repair E3 ubiquitin-protein ligase RAD18</fullName>
        <ecNumber evidence="5">2.3.2.27</ecNumber>
    </recommendedName>
    <alternativeName>
        <fullName evidence="17">Postreplication repair E3 ubiquitin-protein ligase rad18</fullName>
    </alternativeName>
    <alternativeName>
        <fullName evidence="16 18">RING-type E3 ubiquitin transferase RAD18</fullName>
    </alternativeName>
</protein>
<evidence type="ECO:0000313" key="24">
    <source>
        <dbReference type="EMBL" id="OBZ85977.1"/>
    </source>
</evidence>
<keyword evidence="12" id="KW-0862">Zinc</keyword>
<evidence type="ECO:0000256" key="5">
    <source>
        <dbReference type="ARBA" id="ARBA00012483"/>
    </source>
</evidence>
<evidence type="ECO:0000256" key="8">
    <source>
        <dbReference type="ARBA" id="ARBA00022723"/>
    </source>
</evidence>
<dbReference type="PANTHER" id="PTHR14134:SF2">
    <property type="entry name" value="E3 UBIQUITIN-PROTEIN LIGASE RAD18"/>
    <property type="match status" value="1"/>
</dbReference>
<keyword evidence="7" id="KW-0808">Transferase</keyword>
<reference evidence="24 25" key="1">
    <citation type="submission" date="2016-03" db="EMBL/GenBank/DDBJ databases">
        <title>Choanephora cucurbitarum.</title>
        <authorList>
            <person name="Min B."/>
            <person name="Park H."/>
            <person name="Park J.-H."/>
            <person name="Shin H.-D."/>
            <person name="Choi I.-G."/>
        </authorList>
    </citation>
    <scope>NUCLEOTIDE SEQUENCE [LARGE SCALE GENOMIC DNA]</scope>
    <source>
        <strain evidence="24 25">KUS-F28377</strain>
    </source>
</reference>
<feature type="domain" description="RING-type" evidence="22">
    <location>
        <begin position="28"/>
        <end position="67"/>
    </location>
</feature>
<dbReference type="PANTHER" id="PTHR14134">
    <property type="entry name" value="E3 UBIQUITIN-PROTEIN LIGASE RAD18"/>
    <property type="match status" value="1"/>
</dbReference>
<evidence type="ECO:0000256" key="12">
    <source>
        <dbReference type="ARBA" id="ARBA00022833"/>
    </source>
</evidence>
<evidence type="ECO:0000256" key="1">
    <source>
        <dbReference type="ARBA" id="ARBA00000900"/>
    </source>
</evidence>
<dbReference type="InterPro" id="IPR006642">
    <property type="entry name" value="Rad18_UBZ4"/>
</dbReference>
<evidence type="ECO:0000256" key="3">
    <source>
        <dbReference type="ARBA" id="ARBA00004906"/>
    </source>
</evidence>
<dbReference type="Proteomes" id="UP000093000">
    <property type="component" value="Unassembled WGS sequence"/>
</dbReference>
<keyword evidence="10 19" id="KW-0863">Zinc-finger</keyword>
<dbReference type="GO" id="GO:0006281">
    <property type="term" value="P:DNA repair"/>
    <property type="evidence" value="ECO:0007669"/>
    <property type="project" value="UniProtKB-KW"/>
</dbReference>
<evidence type="ECO:0000256" key="16">
    <source>
        <dbReference type="ARBA" id="ARBA00031783"/>
    </source>
</evidence>
<dbReference type="FunFam" id="3.30.40.10:FF:000172">
    <property type="entry name" value="E3 ubiquitin-protein ligase RAD18"/>
    <property type="match status" value="1"/>
</dbReference>
<evidence type="ECO:0000256" key="6">
    <source>
        <dbReference type="ARBA" id="ARBA00015551"/>
    </source>
</evidence>
<dbReference type="EC" id="2.3.2.27" evidence="5"/>
<keyword evidence="8" id="KW-0479">Metal-binding</keyword>
<proteinExistence type="inferred from homology"/>